<evidence type="ECO:0000256" key="7">
    <source>
        <dbReference type="ARBA" id="ARBA00022679"/>
    </source>
</evidence>
<dbReference type="OrthoDB" id="412748at2759"/>
<dbReference type="GO" id="GO:1990817">
    <property type="term" value="F:poly(A) RNA polymerase activity"/>
    <property type="evidence" value="ECO:0007669"/>
    <property type="project" value="UniProtKB-EC"/>
</dbReference>
<dbReference type="InterPro" id="IPR007010">
    <property type="entry name" value="PolA_pol_RNA-bd_dom"/>
</dbReference>
<dbReference type="Pfam" id="PF04928">
    <property type="entry name" value="PAP_central"/>
    <property type="match status" value="1"/>
</dbReference>
<comment type="subcellular location">
    <subcellularLocation>
        <location evidence="3">Nucleus</location>
    </subcellularLocation>
</comment>
<organism evidence="17 18">
    <name type="scientific">Thalassiosira oceanica</name>
    <name type="common">Marine diatom</name>
    <dbReference type="NCBI Taxonomy" id="159749"/>
    <lineage>
        <taxon>Eukaryota</taxon>
        <taxon>Sar</taxon>
        <taxon>Stramenopiles</taxon>
        <taxon>Ochrophyta</taxon>
        <taxon>Bacillariophyta</taxon>
        <taxon>Coscinodiscophyceae</taxon>
        <taxon>Thalassiosirophycidae</taxon>
        <taxon>Thalassiosirales</taxon>
        <taxon>Thalassiosiraceae</taxon>
        <taxon>Thalassiosira</taxon>
    </lineage>
</organism>
<feature type="region of interest" description="Disordered" evidence="13">
    <location>
        <begin position="568"/>
        <end position="692"/>
    </location>
</feature>
<dbReference type="InterPro" id="IPR007012">
    <property type="entry name" value="PolA_pol_cen_dom"/>
</dbReference>
<evidence type="ECO:0000313" key="18">
    <source>
        <dbReference type="Proteomes" id="UP000266841"/>
    </source>
</evidence>
<proteinExistence type="inferred from homology"/>
<feature type="compositionally biased region" description="Acidic residues" evidence="13">
    <location>
        <begin position="136"/>
        <end position="145"/>
    </location>
</feature>
<keyword evidence="10" id="KW-0067">ATP-binding</keyword>
<dbReference type="CDD" id="cd05402">
    <property type="entry name" value="NT_PAP_TUTase"/>
    <property type="match status" value="1"/>
</dbReference>
<dbReference type="InterPro" id="IPR048840">
    <property type="entry name" value="PolA_pol_NTPase"/>
</dbReference>
<keyword evidence="9" id="KW-0547">Nucleotide-binding</keyword>
<feature type="compositionally biased region" description="Basic residues" evidence="13">
    <location>
        <begin position="568"/>
        <end position="577"/>
    </location>
</feature>
<gene>
    <name evidence="17" type="ORF">THAOC_31949</name>
</gene>
<dbReference type="Pfam" id="PF04926">
    <property type="entry name" value="PAP_RNA-bind"/>
    <property type="match status" value="1"/>
</dbReference>
<evidence type="ECO:0000256" key="9">
    <source>
        <dbReference type="ARBA" id="ARBA00022741"/>
    </source>
</evidence>
<dbReference type="InterPro" id="IPR043519">
    <property type="entry name" value="NT_sf"/>
</dbReference>
<keyword evidence="8" id="KW-0479">Metal-binding</keyword>
<keyword evidence="18" id="KW-1185">Reference proteome</keyword>
<dbReference type="Proteomes" id="UP000266841">
    <property type="component" value="Unassembled WGS sequence"/>
</dbReference>
<dbReference type="SUPFAM" id="SSF55003">
    <property type="entry name" value="PAP/Archaeal CCA-adding enzyme, C-terminal domain"/>
    <property type="match status" value="1"/>
</dbReference>
<comment type="similarity">
    <text evidence="4">Belongs to the poly(A) polymerase family.</text>
</comment>
<evidence type="ECO:0000256" key="4">
    <source>
        <dbReference type="ARBA" id="ARBA00010912"/>
    </source>
</evidence>
<evidence type="ECO:0000256" key="3">
    <source>
        <dbReference type="ARBA" id="ARBA00004123"/>
    </source>
</evidence>
<keyword evidence="7" id="KW-0808">Transferase</keyword>
<dbReference type="AlphaFoldDB" id="K0RRG6"/>
<feature type="domain" description="Poly(A) polymerase nucleotidyltransferase" evidence="16">
    <location>
        <begin position="25"/>
        <end position="235"/>
    </location>
</feature>
<evidence type="ECO:0000313" key="17">
    <source>
        <dbReference type="EMBL" id="EJK49202.1"/>
    </source>
</evidence>
<keyword evidence="11" id="KW-0460">Magnesium</keyword>
<dbReference type="eggNOG" id="KOG2245">
    <property type="taxonomic scope" value="Eukaryota"/>
</dbReference>
<evidence type="ECO:0000259" key="15">
    <source>
        <dbReference type="Pfam" id="PF04928"/>
    </source>
</evidence>
<evidence type="ECO:0000256" key="2">
    <source>
        <dbReference type="ARBA" id="ARBA00001946"/>
    </source>
</evidence>
<dbReference type="EC" id="2.7.7.19" evidence="5"/>
<dbReference type="Gene3D" id="1.10.1410.10">
    <property type="match status" value="1"/>
</dbReference>
<evidence type="ECO:0000256" key="11">
    <source>
        <dbReference type="ARBA" id="ARBA00022842"/>
    </source>
</evidence>
<protein>
    <recommendedName>
        <fullName evidence="5">polynucleotide adenylyltransferase</fullName>
        <ecNumber evidence="5">2.7.7.19</ecNumber>
    </recommendedName>
</protein>
<comment type="cofactor">
    <cofactor evidence="1">
        <name>Mn(2+)</name>
        <dbReference type="ChEBI" id="CHEBI:29035"/>
    </cofactor>
</comment>
<evidence type="ECO:0000256" key="6">
    <source>
        <dbReference type="ARBA" id="ARBA00022664"/>
    </source>
</evidence>
<dbReference type="OMA" id="CIADKSA"/>
<evidence type="ECO:0000256" key="1">
    <source>
        <dbReference type="ARBA" id="ARBA00001936"/>
    </source>
</evidence>
<dbReference type="GO" id="GO:0006397">
    <property type="term" value="P:mRNA processing"/>
    <property type="evidence" value="ECO:0007669"/>
    <property type="project" value="UniProtKB-KW"/>
</dbReference>
<evidence type="ECO:0000259" key="14">
    <source>
        <dbReference type="Pfam" id="PF04926"/>
    </source>
</evidence>
<dbReference type="InterPro" id="IPR011068">
    <property type="entry name" value="NuclTrfase_I-like_C"/>
</dbReference>
<dbReference type="PANTHER" id="PTHR10682:SF10">
    <property type="entry name" value="POLYNUCLEOTIDE ADENYLYLTRANSFERASE"/>
    <property type="match status" value="1"/>
</dbReference>
<dbReference type="GO" id="GO:0005634">
    <property type="term" value="C:nucleus"/>
    <property type="evidence" value="ECO:0007669"/>
    <property type="project" value="UniProtKB-SubCell"/>
</dbReference>
<dbReference type="SUPFAM" id="SSF81301">
    <property type="entry name" value="Nucleotidyltransferase"/>
    <property type="match status" value="1"/>
</dbReference>
<evidence type="ECO:0000256" key="10">
    <source>
        <dbReference type="ARBA" id="ARBA00022840"/>
    </source>
</evidence>
<feature type="domain" description="Poly(A) polymerase central" evidence="15">
    <location>
        <begin position="244"/>
        <end position="378"/>
    </location>
</feature>
<keyword evidence="12" id="KW-0539">Nucleus</keyword>
<feature type="compositionally biased region" description="Basic and acidic residues" evidence="13">
    <location>
        <begin position="673"/>
        <end position="683"/>
    </location>
</feature>
<feature type="compositionally biased region" description="Basic and acidic residues" evidence="13">
    <location>
        <begin position="611"/>
        <end position="635"/>
    </location>
</feature>
<dbReference type="PANTHER" id="PTHR10682">
    <property type="entry name" value="POLY A POLYMERASE"/>
    <property type="match status" value="1"/>
</dbReference>
<sequence>MAQIDLSTVVGGRTVQPALPIVDGSSPTPAELSFQSTLQKFVDANVSLESSEGIKTRERVLVQMGRLHREWVRSVAIKRGLSPDAADSAGGELYTSGSYRLGVHEPGADIDTIAVAPSFCSRDDFFGSNYVPPGDAMDEGDDEDGEQARDPDSLAERIRRQPHVTNFVPVENAAVPILTFDWEGINIDLLFARLSTSSIPRNFDIDNDLVLSGVDAATEKSLNGPRVTNLIAALVGGTEQRYQTFLTVVRLVRKWAKNRGLYSNKMGYWGGVNINMAVALVLQLYPNACPASALRKFFLVFKSWRWPNPVMLTRPHDAELGLQVWNSHQAANMRQVAPMITPAYPAMNSTLSVSRQTLQILHEEFCRGHGIVDKLYKDYQRGAIDPADVESGGMWGELFEPSDFFIAYPYYLSLCITGPTLHDAQAWAGFVESRLRKLVSDMLGRSLPLSKIQLWPKKFDVCCADKTALLTHAQRANSITYFIGFRVDKLRMRGEQLDIERQLSNFRKFELGRFHPLVPGMDILPKSFGVKELPTICFDGTYEGGKLAAMKRRRALIEADPKRIEAKKKKKLAKLKRKMEEIQRKKREAAAAKTEVVDEKEDEGDIVLGAHEGDKPAEEVEHSPNESRKRKREDDESHEDEAAGPDGPDQNDEEEQEEAALEDALDMIQDGDGVSHHKTREEAAQMMQKLLAGELLGEDQQAAAEEQKPVDADERDARILRGMGIIVSDDEATVLGGNIVLPWRRGGQRMLAAKKEEEGESSNEKIGAVNGGKRVMMNFKTQFDVVELSASGKVVDKGDEDFSPSLKWTGRRPGFEFKLGERGLGYYKTGRPVVIPSNVAYSK</sequence>
<dbReference type="GO" id="GO:0046872">
    <property type="term" value="F:metal ion binding"/>
    <property type="evidence" value="ECO:0007669"/>
    <property type="project" value="UniProtKB-KW"/>
</dbReference>
<comment type="caution">
    <text evidence="17">The sequence shown here is derived from an EMBL/GenBank/DDBJ whole genome shotgun (WGS) entry which is preliminary data.</text>
</comment>
<evidence type="ECO:0000256" key="8">
    <source>
        <dbReference type="ARBA" id="ARBA00022723"/>
    </source>
</evidence>
<evidence type="ECO:0000259" key="16">
    <source>
        <dbReference type="Pfam" id="PF20750"/>
    </source>
</evidence>
<dbReference type="Gene3D" id="3.30.70.590">
    <property type="entry name" value="Poly(A) polymerase predicted RNA binding domain"/>
    <property type="match status" value="1"/>
</dbReference>
<evidence type="ECO:0000256" key="13">
    <source>
        <dbReference type="SAM" id="MobiDB-lite"/>
    </source>
</evidence>
<dbReference type="Gene3D" id="3.30.460.10">
    <property type="entry name" value="Beta Polymerase, domain 2"/>
    <property type="match status" value="1"/>
</dbReference>
<accession>K0RRG6</accession>
<evidence type="ECO:0000256" key="12">
    <source>
        <dbReference type="ARBA" id="ARBA00023242"/>
    </source>
</evidence>
<feature type="compositionally biased region" description="Acidic residues" evidence="13">
    <location>
        <begin position="636"/>
        <end position="665"/>
    </location>
</feature>
<dbReference type="GO" id="GO:0031123">
    <property type="term" value="P:RNA 3'-end processing"/>
    <property type="evidence" value="ECO:0007669"/>
    <property type="project" value="InterPro"/>
</dbReference>
<dbReference type="Pfam" id="PF20750">
    <property type="entry name" value="PAP_NTPase"/>
    <property type="match status" value="1"/>
</dbReference>
<dbReference type="EMBL" id="AGNL01045032">
    <property type="protein sequence ID" value="EJK49202.1"/>
    <property type="molecule type" value="Genomic_DNA"/>
</dbReference>
<dbReference type="GO" id="GO:0003723">
    <property type="term" value="F:RNA binding"/>
    <property type="evidence" value="ECO:0007669"/>
    <property type="project" value="InterPro"/>
</dbReference>
<evidence type="ECO:0000256" key="5">
    <source>
        <dbReference type="ARBA" id="ARBA00012388"/>
    </source>
</evidence>
<name>K0RRG6_THAOC</name>
<feature type="domain" description="Poly(A) polymerase RNA-binding" evidence="14">
    <location>
        <begin position="403"/>
        <end position="459"/>
    </location>
</feature>
<feature type="region of interest" description="Disordered" evidence="13">
    <location>
        <begin position="130"/>
        <end position="152"/>
    </location>
</feature>
<comment type="cofactor">
    <cofactor evidence="2">
        <name>Mg(2+)</name>
        <dbReference type="ChEBI" id="CHEBI:18420"/>
    </cofactor>
</comment>
<dbReference type="GO" id="GO:0005524">
    <property type="term" value="F:ATP binding"/>
    <property type="evidence" value="ECO:0007669"/>
    <property type="project" value="UniProtKB-KW"/>
</dbReference>
<reference evidence="17 18" key="1">
    <citation type="journal article" date="2012" name="Genome Biol.">
        <title>Genome and low-iron response of an oceanic diatom adapted to chronic iron limitation.</title>
        <authorList>
            <person name="Lommer M."/>
            <person name="Specht M."/>
            <person name="Roy A.S."/>
            <person name="Kraemer L."/>
            <person name="Andreson R."/>
            <person name="Gutowska M.A."/>
            <person name="Wolf J."/>
            <person name="Bergner S.V."/>
            <person name="Schilhabel M.B."/>
            <person name="Klostermeier U.C."/>
            <person name="Beiko R.G."/>
            <person name="Rosenstiel P."/>
            <person name="Hippler M."/>
            <person name="Laroche J."/>
        </authorList>
    </citation>
    <scope>NUCLEOTIDE SEQUENCE [LARGE SCALE GENOMIC DNA]</scope>
    <source>
        <strain evidence="17 18">CCMP1005</strain>
    </source>
</reference>
<dbReference type="SUPFAM" id="SSF81631">
    <property type="entry name" value="PAP/OAS1 substrate-binding domain"/>
    <property type="match status" value="1"/>
</dbReference>
<keyword evidence="6" id="KW-0507">mRNA processing</keyword>